<comment type="caution">
    <text evidence="1">The sequence shown here is derived from an EMBL/GenBank/DDBJ whole genome shotgun (WGS) entry which is preliminary data.</text>
</comment>
<gene>
    <name evidence="1" type="ORF">POL68_16185</name>
</gene>
<keyword evidence="2" id="KW-1185">Reference proteome</keyword>
<dbReference type="RefSeq" id="WP_272139072.1">
    <property type="nucleotide sequence ID" value="NZ_JAQNDM010000002.1"/>
</dbReference>
<proteinExistence type="predicted"/>
<protein>
    <recommendedName>
        <fullName evidence="3">DUF4263 domain-containing protein</fullName>
    </recommendedName>
</protein>
<evidence type="ECO:0008006" key="3">
    <source>
        <dbReference type="Google" id="ProtNLM"/>
    </source>
</evidence>
<accession>A0ABT5DAA0</accession>
<name>A0ABT5DAA0_9BACT</name>
<dbReference type="Proteomes" id="UP001221838">
    <property type="component" value="Unassembled WGS sequence"/>
</dbReference>
<sequence length="257" mass="29446">MPSTRSEKEAQELLESNHFFVEKISESDRRTADFFVSKNNDSYLIEVTEKEPANAFTQMIQTASKEGLGTLIRELNRNNRLDGIIKEKVDQLRTTDRESEFRLLWIAGLHGDADFLRDVLTQTLYGIAQLLVFHSTNLDVLNASPPTPRACFYYDYFSFYRLPDLDGVIFSAQGRKTLFVNPFGDKTSAFRKSEMHDLFKTIGTVADPDTIKDPSVLFLGLDVDRSDQRAKWEYIKKTYGILTSRMVESSFHGVLPF</sequence>
<reference evidence="1 2" key="1">
    <citation type="submission" date="2022-11" db="EMBL/GenBank/DDBJ databases">
        <title>Minimal conservation of predation-associated metabolite biosynthetic gene clusters underscores biosynthetic potential of Myxococcota including descriptions for ten novel species: Archangium lansinium sp. nov., Myxococcus landrumus sp. nov., Nannocystis bai.</title>
        <authorList>
            <person name="Ahearne A."/>
            <person name="Stevens C."/>
            <person name="Dowd S."/>
        </authorList>
    </citation>
    <scope>NUCLEOTIDE SEQUENCE [LARGE SCALE GENOMIC DNA]</scope>
    <source>
        <strain evidence="1 2">NCWAL01</strain>
    </source>
</reference>
<organism evidence="1 2">
    <name type="scientific">Stigmatella ashevillensis</name>
    <dbReference type="NCBI Taxonomy" id="2995309"/>
    <lineage>
        <taxon>Bacteria</taxon>
        <taxon>Pseudomonadati</taxon>
        <taxon>Myxococcota</taxon>
        <taxon>Myxococcia</taxon>
        <taxon>Myxococcales</taxon>
        <taxon>Cystobacterineae</taxon>
        <taxon>Archangiaceae</taxon>
        <taxon>Stigmatella</taxon>
    </lineage>
</organism>
<evidence type="ECO:0000313" key="2">
    <source>
        <dbReference type="Proteomes" id="UP001221838"/>
    </source>
</evidence>
<dbReference type="EMBL" id="JAQNDM010000002">
    <property type="protein sequence ID" value="MDC0710015.1"/>
    <property type="molecule type" value="Genomic_DNA"/>
</dbReference>
<evidence type="ECO:0000313" key="1">
    <source>
        <dbReference type="EMBL" id="MDC0710015.1"/>
    </source>
</evidence>